<sequence>MRSLSSHARSVTSPPLRRRLSTPHAASVAAETGAGGPRTRRDQEAAGCSAPGVVDAEPCDGGDRVLHLPQRVRQRREAEGFLTIVSIASASTKKKRGLRQRRRRTERRSIWPE</sequence>
<feature type="region of interest" description="Disordered" evidence="1">
    <location>
        <begin position="1"/>
        <end position="64"/>
    </location>
</feature>
<reference evidence="2" key="3">
    <citation type="submission" date="2018-07" db="EMBL/GenBank/DDBJ databases">
        <title>WGS assembly of Glycine max.</title>
        <authorList>
            <person name="Schmutz J."/>
            <person name="Cannon S."/>
            <person name="Schlueter J."/>
            <person name="Ma J."/>
            <person name="Mitros T."/>
            <person name="Nelson W."/>
            <person name="Hyten D."/>
            <person name="Song Q."/>
            <person name="Thelen J."/>
            <person name="Cheng J."/>
            <person name="Xu D."/>
            <person name="Hellsten U."/>
            <person name="May G."/>
            <person name="Yu Y."/>
            <person name="Sakurai T."/>
            <person name="Umezawa T."/>
            <person name="Bhattacharyya M."/>
            <person name="Sandhu D."/>
            <person name="Valliyodan B."/>
            <person name="Lindquist E."/>
            <person name="Peto M."/>
            <person name="Grant D."/>
            <person name="Shu S."/>
            <person name="Goodstein D."/>
            <person name="Barry K."/>
            <person name="Futrell-Griggs M."/>
            <person name="Abernathy B."/>
            <person name="Du J."/>
            <person name="Tian Z."/>
            <person name="Zhu L."/>
            <person name="Gill N."/>
            <person name="Joshi T."/>
            <person name="Libault M."/>
            <person name="Sethuraman A."/>
            <person name="Zhang X."/>
            <person name="Shinozaki K."/>
            <person name="Nguyen H."/>
            <person name="Wing R."/>
            <person name="Cregan P."/>
            <person name="Specht J."/>
            <person name="Grimwood J."/>
            <person name="Rokhsar D."/>
            <person name="Stacey G."/>
            <person name="Shoemaker R."/>
            <person name="Jackson S."/>
        </authorList>
    </citation>
    <scope>NUCLEOTIDE SEQUENCE</scope>
    <source>
        <tissue evidence="2">Callus</tissue>
    </source>
</reference>
<dbReference type="Gramene" id="KRH26091">
    <property type="protein sequence ID" value="KRH26091"/>
    <property type="gene ID" value="GLYMA_12G151800"/>
</dbReference>
<reference evidence="3" key="2">
    <citation type="submission" date="2018-02" db="UniProtKB">
        <authorList>
            <consortium name="EnsemblPlants"/>
        </authorList>
    </citation>
    <scope>IDENTIFICATION</scope>
    <source>
        <strain evidence="3">Williams 82</strain>
    </source>
</reference>
<feature type="compositionally biased region" description="Basic residues" evidence="1">
    <location>
        <begin position="92"/>
        <end position="106"/>
    </location>
</feature>
<dbReference type="InParanoid" id="A0A0R0HG17"/>
<evidence type="ECO:0000313" key="3">
    <source>
        <dbReference type="EnsemblPlants" id="KRH26091"/>
    </source>
</evidence>
<reference evidence="2 3" key="1">
    <citation type="journal article" date="2010" name="Nature">
        <title>Genome sequence of the palaeopolyploid soybean.</title>
        <authorList>
            <person name="Schmutz J."/>
            <person name="Cannon S.B."/>
            <person name="Schlueter J."/>
            <person name="Ma J."/>
            <person name="Mitros T."/>
            <person name="Nelson W."/>
            <person name="Hyten D.L."/>
            <person name="Song Q."/>
            <person name="Thelen J.J."/>
            <person name="Cheng J."/>
            <person name="Xu D."/>
            <person name="Hellsten U."/>
            <person name="May G.D."/>
            <person name="Yu Y."/>
            <person name="Sakurai T."/>
            <person name="Umezawa T."/>
            <person name="Bhattacharyya M.K."/>
            <person name="Sandhu D."/>
            <person name="Valliyodan B."/>
            <person name="Lindquist E."/>
            <person name="Peto M."/>
            <person name="Grant D."/>
            <person name="Shu S."/>
            <person name="Goodstein D."/>
            <person name="Barry K."/>
            <person name="Futrell-Griggs M."/>
            <person name="Abernathy B."/>
            <person name="Du J."/>
            <person name="Tian Z."/>
            <person name="Zhu L."/>
            <person name="Gill N."/>
            <person name="Joshi T."/>
            <person name="Libault M."/>
            <person name="Sethuraman A."/>
            <person name="Zhang X.-C."/>
            <person name="Shinozaki K."/>
            <person name="Nguyen H.T."/>
            <person name="Wing R.A."/>
            <person name="Cregan P."/>
            <person name="Specht J."/>
            <person name="Grimwood J."/>
            <person name="Rokhsar D."/>
            <person name="Stacey G."/>
            <person name="Shoemaker R.C."/>
            <person name="Jackson S.A."/>
        </authorList>
    </citation>
    <scope>NUCLEOTIDE SEQUENCE [LARGE SCALE GENOMIC DNA]</scope>
    <source>
        <strain evidence="3">cv. Williams 82</strain>
        <tissue evidence="2">Callus</tissue>
    </source>
</reference>
<gene>
    <name evidence="2" type="ORF">GLYMA_12G151800</name>
</gene>
<evidence type="ECO:0000313" key="2">
    <source>
        <dbReference type="EMBL" id="KRH26091.1"/>
    </source>
</evidence>
<evidence type="ECO:0000313" key="4">
    <source>
        <dbReference type="Proteomes" id="UP000008827"/>
    </source>
</evidence>
<keyword evidence="4" id="KW-1185">Reference proteome</keyword>
<dbReference type="AlphaFoldDB" id="A0A0R0HG17"/>
<evidence type="ECO:0000256" key="1">
    <source>
        <dbReference type="SAM" id="MobiDB-lite"/>
    </source>
</evidence>
<dbReference type="EMBL" id="CM000845">
    <property type="protein sequence ID" value="KRH26091.1"/>
    <property type="molecule type" value="Genomic_DNA"/>
</dbReference>
<feature type="region of interest" description="Disordered" evidence="1">
    <location>
        <begin position="91"/>
        <end position="113"/>
    </location>
</feature>
<accession>A0A0R0HG17</accession>
<dbReference type="Proteomes" id="UP000008827">
    <property type="component" value="Chromosome 12"/>
</dbReference>
<feature type="compositionally biased region" description="Polar residues" evidence="1">
    <location>
        <begin position="1"/>
        <end position="13"/>
    </location>
</feature>
<name>A0A0R0HG17_SOYBN</name>
<organism evidence="2">
    <name type="scientific">Glycine max</name>
    <name type="common">Soybean</name>
    <name type="synonym">Glycine hispida</name>
    <dbReference type="NCBI Taxonomy" id="3847"/>
    <lineage>
        <taxon>Eukaryota</taxon>
        <taxon>Viridiplantae</taxon>
        <taxon>Streptophyta</taxon>
        <taxon>Embryophyta</taxon>
        <taxon>Tracheophyta</taxon>
        <taxon>Spermatophyta</taxon>
        <taxon>Magnoliopsida</taxon>
        <taxon>eudicotyledons</taxon>
        <taxon>Gunneridae</taxon>
        <taxon>Pentapetalae</taxon>
        <taxon>rosids</taxon>
        <taxon>fabids</taxon>
        <taxon>Fabales</taxon>
        <taxon>Fabaceae</taxon>
        <taxon>Papilionoideae</taxon>
        <taxon>50 kb inversion clade</taxon>
        <taxon>NPAAA clade</taxon>
        <taxon>indigoferoid/millettioid clade</taxon>
        <taxon>Phaseoleae</taxon>
        <taxon>Glycine</taxon>
        <taxon>Glycine subgen. Soja</taxon>
    </lineage>
</organism>
<dbReference type="EnsemblPlants" id="KRH26091">
    <property type="protein sequence ID" value="KRH26091"/>
    <property type="gene ID" value="GLYMA_12G151800"/>
</dbReference>
<protein>
    <submittedName>
        <fullName evidence="2 3">Uncharacterized protein</fullName>
    </submittedName>
</protein>
<proteinExistence type="predicted"/>